<protein>
    <recommendedName>
        <fullName evidence="3">COX assembly mitochondrial protein</fullName>
    </recommendedName>
</protein>
<dbReference type="Proteomes" id="UP001293593">
    <property type="component" value="Unassembled WGS sequence"/>
</dbReference>
<evidence type="ECO:0000313" key="2">
    <source>
        <dbReference type="Proteomes" id="UP001293593"/>
    </source>
</evidence>
<dbReference type="AlphaFoldDB" id="A0AAE1TEN4"/>
<evidence type="ECO:0008006" key="3">
    <source>
        <dbReference type="Google" id="ProtNLM"/>
    </source>
</evidence>
<keyword evidence="2" id="KW-1185">Reference proteome</keyword>
<evidence type="ECO:0000313" key="1">
    <source>
        <dbReference type="EMBL" id="KAK4280924.1"/>
    </source>
</evidence>
<reference evidence="1" key="1">
    <citation type="submission" date="2023-10" db="EMBL/GenBank/DDBJ databases">
        <title>Chromosome-level genome of the transformable northern wattle, Acacia crassicarpa.</title>
        <authorList>
            <person name="Massaro I."/>
            <person name="Sinha N.R."/>
            <person name="Poethig S."/>
            <person name="Leichty A.R."/>
        </authorList>
    </citation>
    <scope>NUCLEOTIDE SEQUENCE</scope>
    <source>
        <strain evidence="1">Acra3RX</strain>
        <tissue evidence="1">Leaf</tissue>
    </source>
</reference>
<name>A0AAE1TEN4_9FABA</name>
<dbReference type="EMBL" id="JAWXYG010000002">
    <property type="protein sequence ID" value="KAK4280924.1"/>
    <property type="molecule type" value="Genomic_DNA"/>
</dbReference>
<comment type="caution">
    <text evidence="1">The sequence shown here is derived from an EMBL/GenBank/DDBJ whole genome shotgun (WGS) entry which is preliminary data.</text>
</comment>
<gene>
    <name evidence="1" type="ORF">QN277_012476</name>
</gene>
<sequence>MSSESICKWLHRALSECHRRFPSGPGRDTTCRHLHHTLAMCIVSLVCQEESNAIQALCSSNGIALKRSQCQHVHLSLFVCLSASQRIYFGRLAFEWTKTRSRSALHLCEWTKTRGN</sequence>
<accession>A0AAE1TEN4</accession>
<proteinExistence type="predicted"/>
<organism evidence="1 2">
    <name type="scientific">Acacia crassicarpa</name>
    <name type="common">northern wattle</name>
    <dbReference type="NCBI Taxonomy" id="499986"/>
    <lineage>
        <taxon>Eukaryota</taxon>
        <taxon>Viridiplantae</taxon>
        <taxon>Streptophyta</taxon>
        <taxon>Embryophyta</taxon>
        <taxon>Tracheophyta</taxon>
        <taxon>Spermatophyta</taxon>
        <taxon>Magnoliopsida</taxon>
        <taxon>eudicotyledons</taxon>
        <taxon>Gunneridae</taxon>
        <taxon>Pentapetalae</taxon>
        <taxon>rosids</taxon>
        <taxon>fabids</taxon>
        <taxon>Fabales</taxon>
        <taxon>Fabaceae</taxon>
        <taxon>Caesalpinioideae</taxon>
        <taxon>mimosoid clade</taxon>
        <taxon>Acacieae</taxon>
        <taxon>Acacia</taxon>
    </lineage>
</organism>